<name>G4Z6L9_PHYSP</name>
<dbReference type="Proteomes" id="UP000002640">
    <property type="component" value="Unassembled WGS sequence"/>
</dbReference>
<proteinExistence type="predicted"/>
<dbReference type="GeneID" id="20656753"/>
<keyword evidence="2" id="KW-1185">Reference proteome</keyword>
<sequence>METVALEWISSREVEPRDVVQFVQQLNNVPEEAVCEVGDIFSRRCRVSFGNEDGRPIRNEVHLSCEPRIVDDPTMQRAVRVKNDFIPDDKAPAPVLPMEKVIALIDLVGDQVVDAQEAYELFADADALESLRYLLTKLIQSSNVAVRRIPSATTTPFLSYTDFLACYVAYLASLHSST</sequence>
<reference evidence="1 2" key="1">
    <citation type="journal article" date="2006" name="Science">
        <title>Phytophthora genome sequences uncover evolutionary origins and mechanisms of pathogenesis.</title>
        <authorList>
            <person name="Tyler B.M."/>
            <person name="Tripathy S."/>
            <person name="Zhang X."/>
            <person name="Dehal P."/>
            <person name="Jiang R.H."/>
            <person name="Aerts A."/>
            <person name="Arredondo F.D."/>
            <person name="Baxter L."/>
            <person name="Bensasson D."/>
            <person name="Beynon J.L."/>
            <person name="Chapman J."/>
            <person name="Damasceno C.M."/>
            <person name="Dorrance A.E."/>
            <person name="Dou D."/>
            <person name="Dickerman A.W."/>
            <person name="Dubchak I.L."/>
            <person name="Garbelotto M."/>
            <person name="Gijzen M."/>
            <person name="Gordon S.G."/>
            <person name="Govers F."/>
            <person name="Grunwald N.J."/>
            <person name="Huang W."/>
            <person name="Ivors K.L."/>
            <person name="Jones R.W."/>
            <person name="Kamoun S."/>
            <person name="Krampis K."/>
            <person name="Lamour K.H."/>
            <person name="Lee M.K."/>
            <person name="McDonald W.H."/>
            <person name="Medina M."/>
            <person name="Meijer H.J."/>
            <person name="Nordberg E.K."/>
            <person name="Maclean D.J."/>
            <person name="Ospina-Giraldo M.D."/>
            <person name="Morris P.F."/>
            <person name="Phuntumart V."/>
            <person name="Putnam N.H."/>
            <person name="Rash S."/>
            <person name="Rose J.K."/>
            <person name="Sakihama Y."/>
            <person name="Salamov A.A."/>
            <person name="Savidor A."/>
            <person name="Scheuring C.F."/>
            <person name="Smith B.M."/>
            <person name="Sobral B.W."/>
            <person name="Terry A."/>
            <person name="Torto-Alalibo T.A."/>
            <person name="Win J."/>
            <person name="Xu Z."/>
            <person name="Zhang H."/>
            <person name="Grigoriev I.V."/>
            <person name="Rokhsar D.S."/>
            <person name="Boore J.L."/>
        </authorList>
    </citation>
    <scope>NUCLEOTIDE SEQUENCE [LARGE SCALE GENOMIC DNA]</scope>
    <source>
        <strain evidence="1 2">P6497</strain>
    </source>
</reference>
<protein>
    <submittedName>
        <fullName evidence="1">Uncharacterized protein</fullName>
    </submittedName>
</protein>
<gene>
    <name evidence="1" type="ORF">PHYSODRAFT_491784</name>
</gene>
<dbReference type="RefSeq" id="XP_009522306.1">
    <property type="nucleotide sequence ID" value="XM_009524011.1"/>
</dbReference>
<evidence type="ECO:0000313" key="2">
    <source>
        <dbReference type="Proteomes" id="UP000002640"/>
    </source>
</evidence>
<evidence type="ECO:0000313" key="1">
    <source>
        <dbReference type="EMBL" id="EGZ19589.1"/>
    </source>
</evidence>
<dbReference type="AlphaFoldDB" id="G4Z6L9"/>
<accession>G4Z6L9</accession>
<dbReference type="OMA" id="ELCKNEW"/>
<dbReference type="KEGG" id="psoj:PHYSODRAFT_491784"/>
<dbReference type="EMBL" id="JH159153">
    <property type="protein sequence ID" value="EGZ19589.1"/>
    <property type="molecule type" value="Genomic_DNA"/>
</dbReference>
<organism evidence="1 2">
    <name type="scientific">Phytophthora sojae (strain P6497)</name>
    <name type="common">Soybean stem and root rot agent</name>
    <name type="synonym">Phytophthora megasperma f. sp. glycines</name>
    <dbReference type="NCBI Taxonomy" id="1094619"/>
    <lineage>
        <taxon>Eukaryota</taxon>
        <taxon>Sar</taxon>
        <taxon>Stramenopiles</taxon>
        <taxon>Oomycota</taxon>
        <taxon>Peronosporomycetes</taxon>
        <taxon>Peronosporales</taxon>
        <taxon>Peronosporaceae</taxon>
        <taxon>Phytophthora</taxon>
    </lineage>
</organism>
<dbReference type="InParanoid" id="G4Z6L9"/>